<organism evidence="12 13">
    <name type="scientific">Candidatus Collierbacteria bacterium CG10_big_fil_rev_8_21_14_0_10_44_9</name>
    <dbReference type="NCBI Taxonomy" id="1974535"/>
    <lineage>
        <taxon>Bacteria</taxon>
        <taxon>Candidatus Collieribacteriota</taxon>
    </lineage>
</organism>
<dbReference type="GO" id="GO:0071555">
    <property type="term" value="P:cell wall organization"/>
    <property type="evidence" value="ECO:0007669"/>
    <property type="project" value="UniProtKB-KW"/>
</dbReference>
<sequence>MKSWLPDGWLTLCYLLAGALGLVVLTSISPERVGQQAIMFGIGFALFVYLNTQDAAVYKTFAPLGYVLSIFMLLATMVFGTTIRGSTRWIALGTFQLQAGEFVKPLLVLGFAFFLQKFPPKNIRNIMINLIIYLIPTLIIFKQPDLGTALIISLIWGVQMFVAGLSFWLLSGIFGFGIVFIEYLPRFLRDYQVKRLETFIDPYRDPLGAGYNVIQSIIAVGSGGIFGKGLGHGTQSHLRFLPERHTDFIFASLAEELGIIGSLLVIFCLGGILYRLLILATNSNSPTSRLIYIGIFSYLFFQTFINIGMNIGIAPVTGVTLPLISYGGSSVLATAITLGIASSCNRCDKAHTLIEIK</sequence>
<protein>
    <submittedName>
        <fullName evidence="12">Rod shape-determining protein RodA</fullName>
    </submittedName>
</protein>
<dbReference type="GO" id="GO:0016757">
    <property type="term" value="F:glycosyltransferase activity"/>
    <property type="evidence" value="ECO:0007669"/>
    <property type="project" value="UniProtKB-KW"/>
</dbReference>
<feature type="transmembrane region" description="Helical" evidence="11">
    <location>
        <begin position="89"/>
        <end position="115"/>
    </location>
</feature>
<dbReference type="GO" id="GO:0015648">
    <property type="term" value="F:lipid-linked peptidoglycan transporter activity"/>
    <property type="evidence" value="ECO:0007669"/>
    <property type="project" value="TreeGrafter"/>
</dbReference>
<keyword evidence="5 11" id="KW-0812">Transmembrane</keyword>
<name>A0A2H0VIG3_9BACT</name>
<feature type="transmembrane region" description="Helical" evidence="11">
    <location>
        <begin position="290"/>
        <end position="311"/>
    </location>
</feature>
<dbReference type="InterPro" id="IPR018365">
    <property type="entry name" value="Cell_cycle_FtsW-rel_CS"/>
</dbReference>
<reference evidence="13" key="1">
    <citation type="submission" date="2017-09" db="EMBL/GenBank/DDBJ databases">
        <title>Depth-based differentiation of microbial function through sediment-hosted aquifers and enrichment of novel symbionts in the deep terrestrial subsurface.</title>
        <authorList>
            <person name="Probst A.J."/>
            <person name="Ladd B."/>
            <person name="Jarett J.K."/>
            <person name="Geller-Mcgrath D.E."/>
            <person name="Sieber C.M.K."/>
            <person name="Emerson J.B."/>
            <person name="Anantharaman K."/>
            <person name="Thomas B.C."/>
            <person name="Malmstrom R."/>
            <person name="Stieglmeier M."/>
            <person name="Klingl A."/>
            <person name="Woyke T."/>
            <person name="Ryan C.M."/>
            <person name="Banfield J.F."/>
        </authorList>
    </citation>
    <scope>NUCLEOTIDE SEQUENCE [LARGE SCALE GENOMIC DNA]</scope>
</reference>
<evidence type="ECO:0000256" key="4">
    <source>
        <dbReference type="ARBA" id="ARBA00022679"/>
    </source>
</evidence>
<feature type="transmembrane region" description="Helical" evidence="11">
    <location>
        <begin position="122"/>
        <end position="141"/>
    </location>
</feature>
<gene>
    <name evidence="12" type="ORF">COT87_02490</name>
</gene>
<dbReference type="InterPro" id="IPR011923">
    <property type="entry name" value="RodA/MrdB"/>
</dbReference>
<keyword evidence="2" id="KW-1003">Cell membrane</keyword>
<evidence type="ECO:0000313" key="12">
    <source>
        <dbReference type="EMBL" id="PIR98866.1"/>
    </source>
</evidence>
<feature type="transmembrane region" description="Helical" evidence="11">
    <location>
        <begin position="323"/>
        <end position="341"/>
    </location>
</feature>
<comment type="caution">
    <text evidence="12">The sequence shown here is derived from an EMBL/GenBank/DDBJ whole genome shotgun (WGS) entry which is preliminary data.</text>
</comment>
<dbReference type="InterPro" id="IPR001182">
    <property type="entry name" value="FtsW/RodA"/>
</dbReference>
<dbReference type="GO" id="GO:0008360">
    <property type="term" value="P:regulation of cell shape"/>
    <property type="evidence" value="ECO:0007669"/>
    <property type="project" value="UniProtKB-KW"/>
</dbReference>
<evidence type="ECO:0000313" key="13">
    <source>
        <dbReference type="Proteomes" id="UP000230796"/>
    </source>
</evidence>
<dbReference type="NCBIfam" id="TIGR02210">
    <property type="entry name" value="rodA_shape"/>
    <property type="match status" value="1"/>
</dbReference>
<keyword evidence="8 11" id="KW-1133">Transmembrane helix</keyword>
<dbReference type="PROSITE" id="PS00428">
    <property type="entry name" value="FTSW_RODA_SPOVE"/>
    <property type="match status" value="1"/>
</dbReference>
<dbReference type="EMBL" id="PFAF01000049">
    <property type="protein sequence ID" value="PIR98866.1"/>
    <property type="molecule type" value="Genomic_DNA"/>
</dbReference>
<evidence type="ECO:0000256" key="10">
    <source>
        <dbReference type="ARBA" id="ARBA00023316"/>
    </source>
</evidence>
<dbReference type="GO" id="GO:0032153">
    <property type="term" value="C:cell division site"/>
    <property type="evidence" value="ECO:0007669"/>
    <property type="project" value="TreeGrafter"/>
</dbReference>
<dbReference type="PANTHER" id="PTHR30474:SF1">
    <property type="entry name" value="PEPTIDOGLYCAN GLYCOSYLTRANSFERASE MRDB"/>
    <property type="match status" value="1"/>
</dbReference>
<keyword evidence="10" id="KW-0961">Cell wall biogenesis/degradation</keyword>
<keyword evidence="9 11" id="KW-0472">Membrane</keyword>
<feature type="transmembrane region" description="Helical" evidence="11">
    <location>
        <begin position="206"/>
        <end position="226"/>
    </location>
</feature>
<dbReference type="GO" id="GO:0009252">
    <property type="term" value="P:peptidoglycan biosynthetic process"/>
    <property type="evidence" value="ECO:0007669"/>
    <property type="project" value="UniProtKB-KW"/>
</dbReference>
<keyword evidence="7" id="KW-0573">Peptidoglycan synthesis</keyword>
<feature type="transmembrane region" description="Helical" evidence="11">
    <location>
        <begin position="64"/>
        <end position="83"/>
    </location>
</feature>
<feature type="transmembrane region" description="Helical" evidence="11">
    <location>
        <begin position="9"/>
        <end position="28"/>
    </location>
</feature>
<feature type="transmembrane region" description="Helical" evidence="11">
    <location>
        <begin position="161"/>
        <end position="185"/>
    </location>
</feature>
<evidence type="ECO:0000256" key="7">
    <source>
        <dbReference type="ARBA" id="ARBA00022984"/>
    </source>
</evidence>
<dbReference type="GO" id="GO:0005886">
    <property type="term" value="C:plasma membrane"/>
    <property type="evidence" value="ECO:0007669"/>
    <property type="project" value="TreeGrafter"/>
</dbReference>
<evidence type="ECO:0000256" key="6">
    <source>
        <dbReference type="ARBA" id="ARBA00022960"/>
    </source>
</evidence>
<keyword evidence="4" id="KW-0808">Transferase</keyword>
<dbReference type="PANTHER" id="PTHR30474">
    <property type="entry name" value="CELL CYCLE PROTEIN"/>
    <property type="match status" value="1"/>
</dbReference>
<feature type="transmembrane region" description="Helical" evidence="11">
    <location>
        <begin position="257"/>
        <end position="278"/>
    </location>
</feature>
<keyword evidence="6" id="KW-0133">Cell shape</keyword>
<dbReference type="AlphaFoldDB" id="A0A2H0VIG3"/>
<dbReference type="GO" id="GO:0051301">
    <property type="term" value="P:cell division"/>
    <property type="evidence" value="ECO:0007669"/>
    <property type="project" value="InterPro"/>
</dbReference>
<evidence type="ECO:0000256" key="5">
    <source>
        <dbReference type="ARBA" id="ARBA00022692"/>
    </source>
</evidence>
<evidence type="ECO:0000256" key="8">
    <source>
        <dbReference type="ARBA" id="ARBA00022989"/>
    </source>
</evidence>
<evidence type="ECO:0000256" key="11">
    <source>
        <dbReference type="SAM" id="Phobius"/>
    </source>
</evidence>
<evidence type="ECO:0000256" key="1">
    <source>
        <dbReference type="ARBA" id="ARBA00004141"/>
    </source>
</evidence>
<comment type="subcellular location">
    <subcellularLocation>
        <location evidence="1">Membrane</location>
        <topology evidence="1">Multi-pass membrane protein</topology>
    </subcellularLocation>
</comment>
<proteinExistence type="predicted"/>
<dbReference type="Proteomes" id="UP000230796">
    <property type="component" value="Unassembled WGS sequence"/>
</dbReference>
<evidence type="ECO:0000256" key="3">
    <source>
        <dbReference type="ARBA" id="ARBA00022676"/>
    </source>
</evidence>
<accession>A0A2H0VIG3</accession>
<feature type="transmembrane region" description="Helical" evidence="11">
    <location>
        <begin position="34"/>
        <end position="52"/>
    </location>
</feature>
<dbReference type="Pfam" id="PF01098">
    <property type="entry name" value="FTSW_RODA_SPOVE"/>
    <property type="match status" value="1"/>
</dbReference>
<keyword evidence="3" id="KW-0328">Glycosyltransferase</keyword>
<evidence type="ECO:0000256" key="2">
    <source>
        <dbReference type="ARBA" id="ARBA00022475"/>
    </source>
</evidence>
<evidence type="ECO:0000256" key="9">
    <source>
        <dbReference type="ARBA" id="ARBA00023136"/>
    </source>
</evidence>